<dbReference type="Proteomes" id="UP000238322">
    <property type="component" value="Unassembled WGS sequence"/>
</dbReference>
<protein>
    <submittedName>
        <fullName evidence="3">Uncharacterized protein</fullName>
    </submittedName>
</protein>
<reference evidence="3 4" key="1">
    <citation type="submission" date="2018-02" db="EMBL/GenBank/DDBJ databases">
        <title>Comparative genomes isolates from brazilian mangrove.</title>
        <authorList>
            <person name="Araujo J.E."/>
            <person name="Taketani R.G."/>
            <person name="Silva M.C.P."/>
            <person name="Loureco M.V."/>
            <person name="Andreote F.D."/>
        </authorList>
    </citation>
    <scope>NUCLEOTIDE SEQUENCE [LARGE SCALE GENOMIC DNA]</scope>
    <source>
        <strain evidence="3 4">Hex-1 MGV</strain>
    </source>
</reference>
<proteinExistence type="predicted"/>
<evidence type="ECO:0000313" key="3">
    <source>
        <dbReference type="EMBL" id="PQO32333.1"/>
    </source>
</evidence>
<accession>A0A2S8FJK8</accession>
<evidence type="ECO:0000256" key="1">
    <source>
        <dbReference type="SAM" id="MobiDB-lite"/>
    </source>
</evidence>
<feature type="chain" id="PRO_5015677400" evidence="2">
    <location>
        <begin position="30"/>
        <end position="190"/>
    </location>
</feature>
<sequence length="190" mass="22927">MLNAYRMTSWTTLPVLALAVAVSGFIADAAFGQDRRSDDDFRSDRIDRVRQEREARDRESDRQMDRERPERREIDDRPRDERMDWERRQREMQMHRTEMEMHHLHVERIASQARIANDEVLAASFALEHLPELVRNPQERREIMIDMMHDSDNPAIKRLIRMKLIEYTMHSDRRDEALEHVRALILQRPE</sequence>
<dbReference type="EMBL" id="PUHY01000012">
    <property type="protein sequence ID" value="PQO32333.1"/>
    <property type="molecule type" value="Genomic_DNA"/>
</dbReference>
<name>A0A2S8FJK8_9BACT</name>
<evidence type="ECO:0000313" key="4">
    <source>
        <dbReference type="Proteomes" id="UP000238322"/>
    </source>
</evidence>
<feature type="signal peptide" evidence="2">
    <location>
        <begin position="1"/>
        <end position="29"/>
    </location>
</feature>
<gene>
    <name evidence="3" type="ORF">C5Y83_19095</name>
</gene>
<dbReference type="RefSeq" id="WP_105331346.1">
    <property type="nucleotide sequence ID" value="NZ_PUHY01000012.1"/>
</dbReference>
<evidence type="ECO:0000256" key="2">
    <source>
        <dbReference type="SAM" id="SignalP"/>
    </source>
</evidence>
<comment type="caution">
    <text evidence="3">The sequence shown here is derived from an EMBL/GenBank/DDBJ whole genome shotgun (WGS) entry which is preliminary data.</text>
</comment>
<organism evidence="3 4">
    <name type="scientific">Blastopirellula marina</name>
    <dbReference type="NCBI Taxonomy" id="124"/>
    <lineage>
        <taxon>Bacteria</taxon>
        <taxon>Pseudomonadati</taxon>
        <taxon>Planctomycetota</taxon>
        <taxon>Planctomycetia</taxon>
        <taxon>Pirellulales</taxon>
        <taxon>Pirellulaceae</taxon>
        <taxon>Blastopirellula</taxon>
    </lineage>
</organism>
<keyword evidence="2" id="KW-0732">Signal</keyword>
<dbReference type="AlphaFoldDB" id="A0A2S8FJK8"/>
<feature type="region of interest" description="Disordered" evidence="1">
    <location>
        <begin position="51"/>
        <end position="75"/>
    </location>
</feature>
<dbReference type="OrthoDB" id="292044at2"/>